<evidence type="ECO:0000313" key="3">
    <source>
        <dbReference type="Proteomes" id="UP000004830"/>
    </source>
</evidence>
<keyword evidence="3" id="KW-1185">Reference proteome</keyword>
<evidence type="ECO:0000256" key="1">
    <source>
        <dbReference type="SAM" id="MobiDB-lite"/>
    </source>
</evidence>
<feature type="compositionally biased region" description="Basic and acidic residues" evidence="1">
    <location>
        <begin position="66"/>
        <end position="75"/>
    </location>
</feature>
<accession>G1WL41</accession>
<feature type="compositionally biased region" description="Low complexity" evidence="1">
    <location>
        <begin position="1"/>
        <end position="26"/>
    </location>
</feature>
<proteinExistence type="predicted"/>
<feature type="region of interest" description="Disordered" evidence="1">
    <location>
        <begin position="1"/>
        <end position="30"/>
    </location>
</feature>
<dbReference type="AlphaFoldDB" id="G1WL41"/>
<dbReference type="STRING" id="742742.HMPREF9452_02054"/>
<reference evidence="2 3" key="1">
    <citation type="submission" date="2011-06" db="EMBL/GenBank/DDBJ databases">
        <title>The Genome Sequence of Collinsella tanakaei YIT 12063.</title>
        <authorList>
            <consortium name="The Broad Institute Genome Sequencing Platform"/>
            <person name="Earl A."/>
            <person name="Ward D."/>
            <person name="Feldgarden M."/>
            <person name="Gevers D."/>
            <person name="Morotomi M."/>
            <person name="Young S.K."/>
            <person name="Zeng Q."/>
            <person name="Gargeya S."/>
            <person name="Fitzgerald M."/>
            <person name="Haas B."/>
            <person name="Abouelleil A."/>
            <person name="Alvarado L."/>
            <person name="Arachchi H.M."/>
            <person name="Berlin A."/>
            <person name="Brown A."/>
            <person name="Chapman S.B."/>
            <person name="Chen Z."/>
            <person name="Dunbar C."/>
            <person name="Freedman E."/>
            <person name="Gearin G."/>
            <person name="Gellesch M."/>
            <person name="Goldberg J."/>
            <person name="Griggs A."/>
            <person name="Gujja S."/>
            <person name="Heiman D."/>
            <person name="Howarth C."/>
            <person name="Larson L."/>
            <person name="Lui A."/>
            <person name="MacDonald P.J.P."/>
            <person name="Mehta T."/>
            <person name="Montmayeur A."/>
            <person name="Murphy C."/>
            <person name="Neiman D."/>
            <person name="Pearson M."/>
            <person name="Priest M."/>
            <person name="Roberts A."/>
            <person name="Saif S."/>
            <person name="Shea T."/>
            <person name="Shenoy N."/>
            <person name="Sisk P."/>
            <person name="Stolte C."/>
            <person name="Sykes S."/>
            <person name="Wortman J."/>
            <person name="Nusbaum C."/>
            <person name="Birren B."/>
        </authorList>
    </citation>
    <scope>NUCLEOTIDE SEQUENCE [LARGE SCALE GENOMIC DNA]</scope>
    <source>
        <strain evidence="2 3">YIT 12063</strain>
    </source>
</reference>
<dbReference type="EMBL" id="ADLS01000030">
    <property type="protein sequence ID" value="EGX68573.1"/>
    <property type="molecule type" value="Genomic_DNA"/>
</dbReference>
<feature type="region of interest" description="Disordered" evidence="1">
    <location>
        <begin position="55"/>
        <end position="75"/>
    </location>
</feature>
<name>G1WL41_9ACTN</name>
<comment type="caution">
    <text evidence="2">The sequence shown here is derived from an EMBL/GenBank/DDBJ whole genome shotgun (WGS) entry which is preliminary data.</text>
</comment>
<dbReference type="HOGENOM" id="CLU_2660167_0_0_11"/>
<protein>
    <submittedName>
        <fullName evidence="2">Uncharacterized protein</fullName>
    </submittedName>
</protein>
<dbReference type="RefSeq" id="WP_009142077.1">
    <property type="nucleotide sequence ID" value="NZ_JH126474.1"/>
</dbReference>
<organism evidence="2 3">
    <name type="scientific">Collinsella tanakaei YIT 12063</name>
    <dbReference type="NCBI Taxonomy" id="742742"/>
    <lineage>
        <taxon>Bacteria</taxon>
        <taxon>Bacillati</taxon>
        <taxon>Actinomycetota</taxon>
        <taxon>Coriobacteriia</taxon>
        <taxon>Coriobacteriales</taxon>
        <taxon>Coriobacteriaceae</taxon>
        <taxon>Collinsella</taxon>
    </lineage>
</organism>
<dbReference type="Proteomes" id="UP000004830">
    <property type="component" value="Unassembled WGS sequence"/>
</dbReference>
<gene>
    <name evidence="2" type="ORF">HMPREF9452_02054</name>
</gene>
<evidence type="ECO:0000313" key="2">
    <source>
        <dbReference type="EMBL" id="EGX68573.1"/>
    </source>
</evidence>
<dbReference type="GeneID" id="62759734"/>
<dbReference type="PATRIC" id="fig|742742.3.peg.2032"/>
<sequence length="75" mass="7484">AAVNAAVPVAASGEPRAAERAAAPASPEDRTAKMEAKLAAMDPEKAAKIRAALAAKGVKTAPADSSSKDNKKEGE</sequence>
<feature type="non-terminal residue" evidence="2">
    <location>
        <position position="1"/>
    </location>
</feature>